<name>A0A0J8DFU3_CLOCY</name>
<evidence type="ECO:0000313" key="2">
    <source>
        <dbReference type="EMBL" id="KMT23109.1"/>
    </source>
</evidence>
<dbReference type="SUPFAM" id="SSF54001">
    <property type="entry name" value="Cysteine proteinases"/>
    <property type="match status" value="1"/>
</dbReference>
<keyword evidence="1" id="KW-1133">Transmembrane helix</keyword>
<keyword evidence="3" id="KW-1185">Reference proteome</keyword>
<evidence type="ECO:0008006" key="4">
    <source>
        <dbReference type="Google" id="ProtNLM"/>
    </source>
</evidence>
<accession>A0A0J8DFU3</accession>
<keyword evidence="1" id="KW-0812">Transmembrane</keyword>
<dbReference type="PATRIC" id="fig|1121307.3.peg.2439"/>
<evidence type="ECO:0000256" key="1">
    <source>
        <dbReference type="SAM" id="Phobius"/>
    </source>
</evidence>
<organism evidence="2 3">
    <name type="scientific">Clostridium cylindrosporum DSM 605</name>
    <dbReference type="NCBI Taxonomy" id="1121307"/>
    <lineage>
        <taxon>Bacteria</taxon>
        <taxon>Bacillati</taxon>
        <taxon>Bacillota</taxon>
        <taxon>Clostridia</taxon>
        <taxon>Eubacteriales</taxon>
        <taxon>Clostridiaceae</taxon>
        <taxon>Clostridium</taxon>
    </lineage>
</organism>
<comment type="caution">
    <text evidence="2">The sequence shown here is derived from an EMBL/GenBank/DDBJ whole genome shotgun (WGS) entry which is preliminary data.</text>
</comment>
<dbReference type="OrthoDB" id="1665149at2"/>
<gene>
    <name evidence="2" type="ORF">CLCY_7c01560</name>
</gene>
<evidence type="ECO:0000313" key="3">
    <source>
        <dbReference type="Proteomes" id="UP000036756"/>
    </source>
</evidence>
<reference evidence="2 3" key="1">
    <citation type="submission" date="2015-06" db="EMBL/GenBank/DDBJ databases">
        <title>Draft genome sequence of the purine-degrading Clostridium cylindrosporum HC-1 (DSM 605).</title>
        <authorList>
            <person name="Poehlein A."/>
            <person name="Schiel-Bengelsdorf B."/>
            <person name="Bengelsdorf F."/>
            <person name="Daniel R."/>
            <person name="Duerre P."/>
        </authorList>
    </citation>
    <scope>NUCLEOTIDE SEQUENCE [LARGE SCALE GENOMIC DNA]</scope>
    <source>
        <strain evidence="2 3">DSM 605</strain>
    </source>
</reference>
<dbReference type="RefSeq" id="WP_048569481.1">
    <property type="nucleotide sequence ID" value="NZ_LFVU01000003.1"/>
</dbReference>
<dbReference type="Gene3D" id="3.90.1720.10">
    <property type="entry name" value="endopeptidase domain like (from Nostoc punctiforme)"/>
    <property type="match status" value="1"/>
</dbReference>
<dbReference type="AlphaFoldDB" id="A0A0J8DFU3"/>
<dbReference type="EMBL" id="LFVU01000003">
    <property type="protein sequence ID" value="KMT23109.1"/>
    <property type="molecule type" value="Genomic_DNA"/>
</dbReference>
<keyword evidence="1" id="KW-0472">Membrane</keyword>
<dbReference type="Proteomes" id="UP000036756">
    <property type="component" value="Unassembled WGS sequence"/>
</dbReference>
<sequence>MRGYKRVRRKKGVINLILLYVGILIGLYLLALIITVTLNFLNPTSLKVKTITRQEVFDRAISMINYTWEYKKIDAIEGVTPPYYLNESGKFIGIPYCYGGQFSLDHSNVEGIGSFQDALNKNYYPGNINTKNGYVKGSAGVDCSGFVASAFNIKERISTSTMDKYFGNISLKKIKPMDIINSKGRHVYIYLGTTKDEKGIIILESTSNGLKKYKDKTVVNYKTMKEFKKDLNERNYSIMRYKGIRGNDINNKFDSYEFNNNERNAKIIENNQEITGSIDYLEDIDYYNMNNIDNKFINVSSLQISQKITIYNNEKSFTIDKKGKYEIDLKGKVYIKVELKGNNLKEKSYSFEIFNK</sequence>
<protein>
    <recommendedName>
        <fullName evidence="4">NlpC/P60 family protein</fullName>
    </recommendedName>
</protein>
<proteinExistence type="predicted"/>
<feature type="transmembrane region" description="Helical" evidence="1">
    <location>
        <begin position="12"/>
        <end position="41"/>
    </location>
</feature>
<dbReference type="InterPro" id="IPR038765">
    <property type="entry name" value="Papain-like_cys_pep_sf"/>
</dbReference>
<dbReference type="STRING" id="1121307.CLCY_7c01560"/>